<evidence type="ECO:0000256" key="1">
    <source>
        <dbReference type="ARBA" id="ARBA00009986"/>
    </source>
</evidence>
<dbReference type="Proteomes" id="UP000228934">
    <property type="component" value="Unassembled WGS sequence"/>
</dbReference>
<dbReference type="Gene3D" id="3.40.309.10">
    <property type="entry name" value="Aldehyde Dehydrogenase, Chain A, domain 2"/>
    <property type="match status" value="1"/>
</dbReference>
<dbReference type="Pfam" id="PF00171">
    <property type="entry name" value="Aldedh"/>
    <property type="match status" value="1"/>
</dbReference>
<organism evidence="4 5">
    <name type="scientific">Aquarana catesbeiana</name>
    <name type="common">American bullfrog</name>
    <name type="synonym">Rana catesbeiana</name>
    <dbReference type="NCBI Taxonomy" id="8400"/>
    <lineage>
        <taxon>Eukaryota</taxon>
        <taxon>Metazoa</taxon>
        <taxon>Chordata</taxon>
        <taxon>Craniata</taxon>
        <taxon>Vertebrata</taxon>
        <taxon>Euteleostomi</taxon>
        <taxon>Amphibia</taxon>
        <taxon>Batrachia</taxon>
        <taxon>Anura</taxon>
        <taxon>Neobatrachia</taxon>
        <taxon>Ranoidea</taxon>
        <taxon>Ranidae</taxon>
        <taxon>Aquarana</taxon>
    </lineage>
</organism>
<dbReference type="PANTHER" id="PTHR11699">
    <property type="entry name" value="ALDEHYDE DEHYDROGENASE-RELATED"/>
    <property type="match status" value="1"/>
</dbReference>
<evidence type="ECO:0000313" key="4">
    <source>
        <dbReference type="EMBL" id="PIO22637.1"/>
    </source>
</evidence>
<dbReference type="EMBL" id="KV971626">
    <property type="protein sequence ID" value="PIO22637.1"/>
    <property type="molecule type" value="Genomic_DNA"/>
</dbReference>
<dbReference type="InterPro" id="IPR015590">
    <property type="entry name" value="Aldehyde_DH_dom"/>
</dbReference>
<dbReference type="OrthoDB" id="310895at2759"/>
<sequence length="192" mass="21662">MWRWHNLLGRQKKKKKNCVTRLVSIEMFILQNSWVSLRQSINSLVKGPSILCILDHTSVIKIGHFNLLQDACSILTQQKNSVLQIDKEQYDRIIDLIESGKKEGAKLECGGGTWGDKGFFIQPTVFSDVKDDMRIAKEEIFGPVQQIMKFKTTEDVIKRANNTTYGLAAGIFTKDLDKAITVSSALEAGTVW</sequence>
<dbReference type="InterPro" id="IPR016163">
    <property type="entry name" value="Ald_DH_C"/>
</dbReference>
<dbReference type="AlphaFoldDB" id="A0A2G9R443"/>
<dbReference type="SUPFAM" id="SSF53720">
    <property type="entry name" value="ALDH-like"/>
    <property type="match status" value="1"/>
</dbReference>
<dbReference type="InterPro" id="IPR016161">
    <property type="entry name" value="Ald_DH/histidinol_DH"/>
</dbReference>
<gene>
    <name evidence="4" type="ORF">AB205_0049810</name>
</gene>
<evidence type="ECO:0000256" key="2">
    <source>
        <dbReference type="ARBA" id="ARBA00023027"/>
    </source>
</evidence>
<dbReference type="GO" id="GO:0016620">
    <property type="term" value="F:oxidoreductase activity, acting on the aldehyde or oxo group of donors, NAD or NADP as acceptor"/>
    <property type="evidence" value="ECO:0007669"/>
    <property type="project" value="InterPro"/>
</dbReference>
<proteinExistence type="inferred from homology"/>
<reference evidence="5" key="1">
    <citation type="journal article" date="2017" name="Nat. Commun.">
        <title>The North American bullfrog draft genome provides insight into hormonal regulation of long noncoding RNA.</title>
        <authorList>
            <person name="Hammond S.A."/>
            <person name="Warren R.L."/>
            <person name="Vandervalk B.P."/>
            <person name="Kucuk E."/>
            <person name="Khan H."/>
            <person name="Gibb E.A."/>
            <person name="Pandoh P."/>
            <person name="Kirk H."/>
            <person name="Zhao Y."/>
            <person name="Jones M."/>
            <person name="Mungall A.J."/>
            <person name="Coope R."/>
            <person name="Pleasance S."/>
            <person name="Moore R.A."/>
            <person name="Holt R.A."/>
            <person name="Round J.M."/>
            <person name="Ohora S."/>
            <person name="Walle B.V."/>
            <person name="Veldhoen N."/>
            <person name="Helbing C.C."/>
            <person name="Birol I."/>
        </authorList>
    </citation>
    <scope>NUCLEOTIDE SEQUENCE [LARGE SCALE GENOMIC DNA]</scope>
</reference>
<feature type="domain" description="Aldehyde dehydrogenase" evidence="3">
    <location>
        <begin position="84"/>
        <end position="192"/>
    </location>
</feature>
<dbReference type="FunFam" id="3.40.309.10:FF:000001">
    <property type="entry name" value="Mitochondrial aldehyde dehydrogenase 2"/>
    <property type="match status" value="1"/>
</dbReference>
<protein>
    <recommendedName>
        <fullName evidence="3">Aldehyde dehydrogenase domain-containing protein</fullName>
    </recommendedName>
</protein>
<keyword evidence="2" id="KW-0520">NAD</keyword>
<evidence type="ECO:0000259" key="3">
    <source>
        <dbReference type="Pfam" id="PF00171"/>
    </source>
</evidence>
<accession>A0A2G9R443</accession>
<keyword evidence="5" id="KW-1185">Reference proteome</keyword>
<comment type="similarity">
    <text evidence="1">Belongs to the aldehyde dehydrogenase family.</text>
</comment>
<name>A0A2G9R443_AQUCT</name>
<evidence type="ECO:0000313" key="5">
    <source>
        <dbReference type="Proteomes" id="UP000228934"/>
    </source>
</evidence>